<keyword evidence="2" id="KW-1185">Reference proteome</keyword>
<name>A0ACB6Z8V2_THEGA</name>
<reference evidence="1" key="1">
    <citation type="submission" date="2019-10" db="EMBL/GenBank/DDBJ databases">
        <authorList>
            <consortium name="DOE Joint Genome Institute"/>
            <person name="Kuo A."/>
            <person name="Miyauchi S."/>
            <person name="Kiss E."/>
            <person name="Drula E."/>
            <person name="Kohler A."/>
            <person name="Sanchez-Garcia M."/>
            <person name="Andreopoulos B."/>
            <person name="Barry K.W."/>
            <person name="Bonito G."/>
            <person name="Buee M."/>
            <person name="Carver A."/>
            <person name="Chen C."/>
            <person name="Cichocki N."/>
            <person name="Clum A."/>
            <person name="Culley D."/>
            <person name="Crous P.W."/>
            <person name="Fauchery L."/>
            <person name="Girlanda M."/>
            <person name="Hayes R."/>
            <person name="Keri Z."/>
            <person name="Labutti K."/>
            <person name="Lipzen A."/>
            <person name="Lombard V."/>
            <person name="Magnuson J."/>
            <person name="Maillard F."/>
            <person name="Morin E."/>
            <person name="Murat C."/>
            <person name="Nolan M."/>
            <person name="Ohm R."/>
            <person name="Pangilinan J."/>
            <person name="Pereira M."/>
            <person name="Perotto S."/>
            <person name="Peter M."/>
            <person name="Riley R."/>
            <person name="Sitrit Y."/>
            <person name="Stielow B."/>
            <person name="Szollosi G."/>
            <person name="Zifcakova L."/>
            <person name="Stursova M."/>
            <person name="Spatafora J.W."/>
            <person name="Tedersoo L."/>
            <person name="Vaario L.-M."/>
            <person name="Yamada A."/>
            <person name="Yan M."/>
            <person name="Wang P."/>
            <person name="Xu J."/>
            <person name="Bruns T."/>
            <person name="Baldrian P."/>
            <person name="Vilgalys R."/>
            <person name="Henrissat B."/>
            <person name="Grigoriev I.V."/>
            <person name="Hibbett D."/>
            <person name="Nagy L.G."/>
            <person name="Martin F.M."/>
        </authorList>
    </citation>
    <scope>NUCLEOTIDE SEQUENCE</scope>
    <source>
        <strain evidence="1">P2</strain>
    </source>
</reference>
<protein>
    <submittedName>
        <fullName evidence="1">WD40 repeat-like protein</fullName>
    </submittedName>
</protein>
<comment type="caution">
    <text evidence="1">The sequence shown here is derived from an EMBL/GenBank/DDBJ whole genome shotgun (WGS) entry which is preliminary data.</text>
</comment>
<sequence>MIREGRPAESGGASGSNSDQTKKQRVAGATEILLEAAKESTDRFPPLMSALGGVTALIEHYEQSEDVKDVIKDLKPHLDRFKQNITTTPVDGDPEETGRCEKLTSALEEIEKRSQELLAKSTVARFARKDSGEVARLVEWLREVITHYQISQHQAIYDRIVNLTSSFDTLLKFHEKSPGVKNKLDSVMARLDRLCSEEDDDNGLWDENEHERRVKLFDTLRMIEDDGNVLYNRISAQGYKECQDDVQAASSMADDIRDAVIDYQMALQRAIHDKSCRLIDAADLSILNSCRRAHKAGYQHEDRRGCLRGTRETVLNEVESWASDFEKSPVFWLNGLAGTGKSTIAQTVSERVFANGLLGASFFCSRDFEDRSDLRSIFPTLAFQLAHKYPSFRSAFVPLLRSNPDIVDESLMNQMGKLIVDPLKSANVWTVIVIDALDECKDEEPQSAILSVLGRFVEQIPKVKFFITGRPEPRIKTGFRLPLLVDSTDVFVLHDVHPPLINSDIRLFLKHELSEVARRRRLEGWPSDEHIDVLCDRAGGLFVYAVATVRFLDSRIHLPKRRLEVIINIPEHTIHEGKTRFNSKTTLDSLYTSILETAFSEDQEDVEVDSKVRSTIGTVVLLANPLPPSGIAELIDLDPDEVALFLTLLQSLLAFDEDSSQPVKPFHKSFPDFITDPSRCTDTRFLVSPGILHLELAMNCLRVMNDGLERNLLSLPDYSLNSEVEDLETRISDRISDALRYACRSWHSHLTKTEGDATGVIFHLRVFLEEKFLAWLEVVSVLGVVGGAIVALEQLIVWLHEISRNETLLDTARDYSHFVARFFEPISVSAAHIYHSALELSPLSSIVRRRYYCQRHSSLPRVAVGTEESWGEGIIIPGKDHHSCTWSPCGQFVATQSREAVEIRDSLSLELLSTLKLTIPTPDEVTSLVAYSTDGRSIAFLSGTSLVIWDIQTGGAAKEVDHDGGARNTSLLWSLDGSTIGIVENKGPGTRTYVVHAYDVTSGATHSPITFESTDEPHPWAYGTSFRVMTTERVGQARTINIFDVGSILTKVESFHIGPWEENLKIMSFSQTTHRISCLFPFNLTVLDIRNSRYLLRQPGNAFHNSHCFSSDGSLFAASRGGDVCIWKYTSGCYIGWRECSIRGSGYGPDFLRFSPTSSLLLTSSNGILRLWRLDGPPIHAPPDGSREFIIPSPSGGYIVAGHKGDSTVTITNLLPQTPPCVIDTGVVIKTLALTGNILLALGSGTIAAWRLTEEGVVDGVFADGRADRDSTVWTISVSNQPGLFVGDQTVAIERGGNVIHAYHTETGEVLKPVRKFLRPFPRLWGTPLNAMGRLHEHQWADPNLDHFRQHEWGTLSEGSGLVSRNTLREGWVKDPEGKHLLWLPVEWRNPSHTTDQSCTVLWLFLHLGATVIIKF</sequence>
<proteinExistence type="predicted"/>
<dbReference type="Proteomes" id="UP000886501">
    <property type="component" value="Unassembled WGS sequence"/>
</dbReference>
<organism evidence="1 2">
    <name type="scientific">Thelephora ganbajun</name>
    <name type="common">Ganba fungus</name>
    <dbReference type="NCBI Taxonomy" id="370292"/>
    <lineage>
        <taxon>Eukaryota</taxon>
        <taxon>Fungi</taxon>
        <taxon>Dikarya</taxon>
        <taxon>Basidiomycota</taxon>
        <taxon>Agaricomycotina</taxon>
        <taxon>Agaricomycetes</taxon>
        <taxon>Thelephorales</taxon>
        <taxon>Thelephoraceae</taxon>
        <taxon>Thelephora</taxon>
    </lineage>
</organism>
<dbReference type="EMBL" id="MU118072">
    <property type="protein sequence ID" value="KAF9645962.1"/>
    <property type="molecule type" value="Genomic_DNA"/>
</dbReference>
<gene>
    <name evidence="1" type="ORF">BDM02DRAFT_3271347</name>
</gene>
<reference evidence="1" key="2">
    <citation type="journal article" date="2020" name="Nat. Commun.">
        <title>Large-scale genome sequencing of mycorrhizal fungi provides insights into the early evolution of symbiotic traits.</title>
        <authorList>
            <person name="Miyauchi S."/>
            <person name="Kiss E."/>
            <person name="Kuo A."/>
            <person name="Drula E."/>
            <person name="Kohler A."/>
            <person name="Sanchez-Garcia M."/>
            <person name="Morin E."/>
            <person name="Andreopoulos B."/>
            <person name="Barry K.W."/>
            <person name="Bonito G."/>
            <person name="Buee M."/>
            <person name="Carver A."/>
            <person name="Chen C."/>
            <person name="Cichocki N."/>
            <person name="Clum A."/>
            <person name="Culley D."/>
            <person name="Crous P.W."/>
            <person name="Fauchery L."/>
            <person name="Girlanda M."/>
            <person name="Hayes R.D."/>
            <person name="Keri Z."/>
            <person name="LaButti K."/>
            <person name="Lipzen A."/>
            <person name="Lombard V."/>
            <person name="Magnuson J."/>
            <person name="Maillard F."/>
            <person name="Murat C."/>
            <person name="Nolan M."/>
            <person name="Ohm R.A."/>
            <person name="Pangilinan J."/>
            <person name="Pereira M.F."/>
            <person name="Perotto S."/>
            <person name="Peter M."/>
            <person name="Pfister S."/>
            <person name="Riley R."/>
            <person name="Sitrit Y."/>
            <person name="Stielow J.B."/>
            <person name="Szollosi G."/>
            <person name="Zifcakova L."/>
            <person name="Stursova M."/>
            <person name="Spatafora J.W."/>
            <person name="Tedersoo L."/>
            <person name="Vaario L.M."/>
            <person name="Yamada A."/>
            <person name="Yan M."/>
            <person name="Wang P."/>
            <person name="Xu J."/>
            <person name="Bruns T."/>
            <person name="Baldrian P."/>
            <person name="Vilgalys R."/>
            <person name="Dunand C."/>
            <person name="Henrissat B."/>
            <person name="Grigoriev I.V."/>
            <person name="Hibbett D."/>
            <person name="Nagy L.G."/>
            <person name="Martin F.M."/>
        </authorList>
    </citation>
    <scope>NUCLEOTIDE SEQUENCE</scope>
    <source>
        <strain evidence="1">P2</strain>
    </source>
</reference>
<evidence type="ECO:0000313" key="1">
    <source>
        <dbReference type="EMBL" id="KAF9645962.1"/>
    </source>
</evidence>
<accession>A0ACB6Z8V2</accession>
<evidence type="ECO:0000313" key="2">
    <source>
        <dbReference type="Proteomes" id="UP000886501"/>
    </source>
</evidence>